<dbReference type="AlphaFoldDB" id="A0AAF1K669"/>
<protein>
    <recommendedName>
        <fullName evidence="1">Gp5/Type VI secretion system Vgr protein OB-fold domain-containing protein</fullName>
    </recommendedName>
</protein>
<sequence length="81" mass="8129">MAGDTGRRYSGVYRGTVQGAGDPLSQGRVQVTIPAMGISSQWAPVCRPAGSVGSAVRVGASCIVAFEGGDPAFPVVMGFVG</sequence>
<dbReference type="RefSeq" id="WP_211875767.1">
    <property type="nucleotide sequence ID" value="NZ_JAAEDH010000023.1"/>
</dbReference>
<organism evidence="2 3">
    <name type="scientific">Plastoroseomonas arctica</name>
    <dbReference type="NCBI Taxonomy" id="1509237"/>
    <lineage>
        <taxon>Bacteria</taxon>
        <taxon>Pseudomonadati</taxon>
        <taxon>Pseudomonadota</taxon>
        <taxon>Alphaproteobacteria</taxon>
        <taxon>Acetobacterales</taxon>
        <taxon>Acetobacteraceae</taxon>
        <taxon>Plastoroseomonas</taxon>
    </lineage>
</organism>
<dbReference type="SUPFAM" id="SSF69255">
    <property type="entry name" value="gp5 N-terminal domain-like"/>
    <property type="match status" value="1"/>
</dbReference>
<evidence type="ECO:0000313" key="2">
    <source>
        <dbReference type="EMBL" id="MBR0656904.1"/>
    </source>
</evidence>
<dbReference type="Gene3D" id="2.40.50.230">
    <property type="entry name" value="Gp5 N-terminal domain"/>
    <property type="match status" value="1"/>
</dbReference>
<keyword evidence="3" id="KW-1185">Reference proteome</keyword>
<gene>
    <name evidence="2" type="ORF">GXW79_17630</name>
</gene>
<accession>A0AAF1K669</accession>
<dbReference type="InterPro" id="IPR006531">
    <property type="entry name" value="Gp5/Vgr_OB"/>
</dbReference>
<evidence type="ECO:0000313" key="3">
    <source>
        <dbReference type="Proteomes" id="UP001196068"/>
    </source>
</evidence>
<reference evidence="2" key="2">
    <citation type="journal article" date="2021" name="Syst. Appl. Microbiol.">
        <title>Roseomonas hellenica sp. nov., isolated from roots of wild-growing Alkanna tinctoria.</title>
        <authorList>
            <person name="Rat A."/>
            <person name="Naranjo H.D."/>
            <person name="Lebbe L."/>
            <person name="Cnockaert M."/>
            <person name="Krigas N."/>
            <person name="Grigoriadou K."/>
            <person name="Maloupa E."/>
            <person name="Willems A."/>
        </authorList>
    </citation>
    <scope>NUCLEOTIDE SEQUENCE</scope>
    <source>
        <strain evidence="2">LMG 28251</strain>
    </source>
</reference>
<dbReference type="Pfam" id="PF04717">
    <property type="entry name" value="Phage_base_V"/>
    <property type="match status" value="1"/>
</dbReference>
<evidence type="ECO:0000259" key="1">
    <source>
        <dbReference type="Pfam" id="PF04717"/>
    </source>
</evidence>
<dbReference type="InterPro" id="IPR037026">
    <property type="entry name" value="Vgr_OB-fold_dom_sf"/>
</dbReference>
<comment type="caution">
    <text evidence="2">The sequence shown here is derived from an EMBL/GenBank/DDBJ whole genome shotgun (WGS) entry which is preliminary data.</text>
</comment>
<reference evidence="2" key="1">
    <citation type="submission" date="2020-01" db="EMBL/GenBank/DDBJ databases">
        <authorList>
            <person name="Rat A."/>
        </authorList>
    </citation>
    <scope>NUCLEOTIDE SEQUENCE</scope>
    <source>
        <strain evidence="2">LMG 28251</strain>
    </source>
</reference>
<dbReference type="Proteomes" id="UP001196068">
    <property type="component" value="Unassembled WGS sequence"/>
</dbReference>
<feature type="domain" description="Gp5/Type VI secretion system Vgr protein OB-fold" evidence="1">
    <location>
        <begin position="13"/>
        <end position="79"/>
    </location>
</feature>
<dbReference type="EMBL" id="JAAEDH010000023">
    <property type="protein sequence ID" value="MBR0656904.1"/>
    <property type="molecule type" value="Genomic_DNA"/>
</dbReference>
<proteinExistence type="predicted"/>
<name>A0AAF1K669_9PROT</name>